<dbReference type="Pfam" id="PF00040">
    <property type="entry name" value="fn2"/>
    <property type="match status" value="1"/>
</dbReference>
<dbReference type="InParanoid" id="A0A803THF5"/>
<keyword evidence="3" id="KW-0964">Secreted</keyword>
<evidence type="ECO:0000313" key="9">
    <source>
        <dbReference type="Proteomes" id="UP000001646"/>
    </source>
</evidence>
<keyword evidence="4" id="KW-0677">Repeat</keyword>
<evidence type="ECO:0000256" key="5">
    <source>
        <dbReference type="ARBA" id="ARBA00023157"/>
    </source>
</evidence>
<dbReference type="FunFam" id="2.10.10.10:FF:000011">
    <property type="entry name" value="Uncharacterized protein"/>
    <property type="match status" value="1"/>
</dbReference>
<dbReference type="Ensembl" id="ENSACAT00000050836.1">
    <property type="protein sequence ID" value="ENSACAP00000034645.1"/>
    <property type="gene ID" value="ENSACAG00000037203.1"/>
</dbReference>
<evidence type="ECO:0000256" key="2">
    <source>
        <dbReference type="ARBA" id="ARBA00010011"/>
    </source>
</evidence>
<dbReference type="AlphaFoldDB" id="A0A803THF5"/>
<keyword evidence="9" id="KW-1185">Reference proteome</keyword>
<dbReference type="GO" id="GO:0005576">
    <property type="term" value="C:extracellular region"/>
    <property type="evidence" value="ECO:0007669"/>
    <property type="project" value="UniProtKB-SubCell"/>
</dbReference>
<dbReference type="GeneTree" id="ENSGT01040000241922"/>
<feature type="disulfide bond" evidence="6">
    <location>
        <begin position="146"/>
        <end position="172"/>
    </location>
</feature>
<name>A0A803THF5_ANOCA</name>
<dbReference type="PANTHER" id="PTHR22918">
    <property type="entry name" value="SEMINAL PLASMA PROTEIN"/>
    <property type="match status" value="1"/>
</dbReference>
<dbReference type="Proteomes" id="UP000001646">
    <property type="component" value="Unplaced"/>
</dbReference>
<evidence type="ECO:0000313" key="8">
    <source>
        <dbReference type="Ensembl" id="ENSACAP00000034645.1"/>
    </source>
</evidence>
<protein>
    <recommendedName>
        <fullName evidence="7">Fibronectin type-II domain-containing protein</fullName>
    </recommendedName>
</protein>
<evidence type="ECO:0000256" key="6">
    <source>
        <dbReference type="PROSITE-ProRule" id="PRU00479"/>
    </source>
</evidence>
<dbReference type="PROSITE" id="PS00023">
    <property type="entry name" value="FN2_1"/>
    <property type="match status" value="1"/>
</dbReference>
<dbReference type="InterPro" id="IPR036943">
    <property type="entry name" value="FN_type2_sf"/>
</dbReference>
<dbReference type="PANTHER" id="PTHR22918:SF1">
    <property type="entry name" value="FIBRONECTIN TYPE-II DOMAIN-CONTAINING PROTEIN"/>
    <property type="match status" value="1"/>
</dbReference>
<dbReference type="PROSITE" id="PS51092">
    <property type="entry name" value="FN2_2"/>
    <property type="match status" value="1"/>
</dbReference>
<proteinExistence type="inferred from homology"/>
<feature type="domain" description="Fibronectin type-II" evidence="7">
    <location>
        <begin position="141"/>
        <end position="189"/>
    </location>
</feature>
<dbReference type="SMART" id="SM00059">
    <property type="entry name" value="FN2"/>
    <property type="match status" value="1"/>
</dbReference>
<reference evidence="8" key="2">
    <citation type="submission" date="2025-08" db="UniProtKB">
        <authorList>
            <consortium name="Ensembl"/>
        </authorList>
    </citation>
    <scope>IDENTIFICATION</scope>
</reference>
<dbReference type="PRINTS" id="PR00013">
    <property type="entry name" value="FNTYPEII"/>
</dbReference>
<dbReference type="InterPro" id="IPR051666">
    <property type="entry name" value="SP_Capacitation_Regulator"/>
</dbReference>
<dbReference type="CDD" id="cd00062">
    <property type="entry name" value="FN2"/>
    <property type="match status" value="1"/>
</dbReference>
<evidence type="ECO:0000256" key="1">
    <source>
        <dbReference type="ARBA" id="ARBA00004613"/>
    </source>
</evidence>
<keyword evidence="5 6" id="KW-1015">Disulfide bond</keyword>
<dbReference type="Gene3D" id="2.10.10.10">
    <property type="entry name" value="Fibronectin, type II, collagen-binding"/>
    <property type="match status" value="1"/>
</dbReference>
<reference evidence="8" key="3">
    <citation type="submission" date="2025-09" db="UniProtKB">
        <authorList>
            <consortium name="Ensembl"/>
        </authorList>
    </citation>
    <scope>IDENTIFICATION</scope>
</reference>
<comment type="subcellular location">
    <subcellularLocation>
        <location evidence="1">Secreted</location>
    </subcellularLocation>
</comment>
<organism evidence="8 9">
    <name type="scientific">Anolis carolinensis</name>
    <name type="common">Green anole</name>
    <name type="synonym">American chameleon</name>
    <dbReference type="NCBI Taxonomy" id="28377"/>
    <lineage>
        <taxon>Eukaryota</taxon>
        <taxon>Metazoa</taxon>
        <taxon>Chordata</taxon>
        <taxon>Craniata</taxon>
        <taxon>Vertebrata</taxon>
        <taxon>Euteleostomi</taxon>
        <taxon>Lepidosauria</taxon>
        <taxon>Squamata</taxon>
        <taxon>Bifurcata</taxon>
        <taxon>Unidentata</taxon>
        <taxon>Episquamata</taxon>
        <taxon>Toxicofera</taxon>
        <taxon>Iguania</taxon>
        <taxon>Dactyloidae</taxon>
        <taxon>Anolis</taxon>
    </lineage>
</organism>
<dbReference type="InterPro" id="IPR013806">
    <property type="entry name" value="Kringle-like"/>
</dbReference>
<evidence type="ECO:0000259" key="7">
    <source>
        <dbReference type="PROSITE" id="PS51092"/>
    </source>
</evidence>
<evidence type="ECO:0000256" key="3">
    <source>
        <dbReference type="ARBA" id="ARBA00022525"/>
    </source>
</evidence>
<accession>A0A803THF5</accession>
<reference evidence="8" key="1">
    <citation type="submission" date="2009-12" db="EMBL/GenBank/DDBJ databases">
        <title>The Genome Sequence of Anolis carolinensis (Green Anole Lizard).</title>
        <authorList>
            <consortium name="The Genome Sequencing Platform"/>
            <person name="Di Palma F."/>
            <person name="Alfoldi J."/>
            <person name="Heiman D."/>
            <person name="Young S."/>
            <person name="Grabherr M."/>
            <person name="Johnson J."/>
            <person name="Lander E.S."/>
            <person name="Lindblad-Toh K."/>
        </authorList>
    </citation>
    <scope>NUCLEOTIDE SEQUENCE [LARGE SCALE GENOMIC DNA]</scope>
    <source>
        <strain evidence="8">JBL SC #1</strain>
    </source>
</reference>
<evidence type="ECO:0000256" key="4">
    <source>
        <dbReference type="ARBA" id="ARBA00022737"/>
    </source>
</evidence>
<dbReference type="InterPro" id="IPR000562">
    <property type="entry name" value="FN_type2_dom"/>
</dbReference>
<sequence length="220" mass="25013">MIQDPCMAANPVFSLQPINKLWPLVIPNHCICLCLQVPGRGRLAATVHAKHQPNLSLLQTLIIFFMQAEAWRKLKWMLKGLGVKTVSLCCHWDCGRGSSFQPTALVQEEQCHVCLKVFMLDCDPHTPILSLLYLTEHGGNTDGQPCVFPFVYKGRKFYTCTDEHVRPRMFWCATTNNFDKDRKWSYCADTILIKKPSHDANPERTPCDPSGKNILVLANR</sequence>
<dbReference type="SUPFAM" id="SSF57440">
    <property type="entry name" value="Kringle-like"/>
    <property type="match status" value="1"/>
</dbReference>
<feature type="disulfide bond" evidence="6">
    <location>
        <begin position="160"/>
        <end position="187"/>
    </location>
</feature>
<comment type="similarity">
    <text evidence="2">Belongs to the seminal plasma protein family.</text>
</comment>